<dbReference type="PROSITE" id="PS50065">
    <property type="entry name" value="HMG_COA_REDUCTASE_4"/>
    <property type="match status" value="1"/>
</dbReference>
<dbReference type="Proteomes" id="UP000215027">
    <property type="component" value="Chromosome I"/>
</dbReference>
<name>A0A160SY83_9CHLR</name>
<keyword evidence="3" id="KW-0521">NADP</keyword>
<dbReference type="InterPro" id="IPR023074">
    <property type="entry name" value="HMG_CoA_Rdtase_cat_sf"/>
</dbReference>
<evidence type="ECO:0000313" key="6">
    <source>
        <dbReference type="EMBL" id="CUS01882.1"/>
    </source>
</evidence>
<dbReference type="EC" id="1.1.1.34" evidence="2"/>
<dbReference type="Pfam" id="PF00368">
    <property type="entry name" value="HMG-CoA_red"/>
    <property type="match status" value="1"/>
</dbReference>
<dbReference type="Gene3D" id="3.30.70.420">
    <property type="entry name" value="Hydroxymethylglutaryl-CoA reductase, class I/II, NAD/NADP-binding domain"/>
    <property type="match status" value="1"/>
</dbReference>
<dbReference type="Gene3D" id="3.90.770.10">
    <property type="entry name" value="3-hydroxy-3-methylglutaryl-coenzyme A Reductase, Chain A, domain 2"/>
    <property type="match status" value="1"/>
</dbReference>
<proteinExistence type="inferred from homology"/>
<dbReference type="GO" id="GO:0008299">
    <property type="term" value="P:isoprenoid biosynthetic process"/>
    <property type="evidence" value="ECO:0007669"/>
    <property type="project" value="InterPro"/>
</dbReference>
<dbReference type="Pfam" id="PF25653">
    <property type="entry name" value="HMG-CoA_red_N"/>
    <property type="match status" value="1"/>
</dbReference>
<accession>A0A160SY83</accession>
<dbReference type="InterPro" id="IPR004554">
    <property type="entry name" value="HMG_CoA_Rdtase_eu_arc"/>
</dbReference>
<evidence type="ECO:0000256" key="3">
    <source>
        <dbReference type="ARBA" id="ARBA00022857"/>
    </source>
</evidence>
<dbReference type="InterPro" id="IPR057868">
    <property type="entry name" value="HMG-CoA"/>
</dbReference>
<dbReference type="PANTHER" id="PTHR10572">
    <property type="entry name" value="3-HYDROXY-3-METHYLGLUTARYL-COENZYME A REDUCTASE"/>
    <property type="match status" value="1"/>
</dbReference>
<gene>
    <name evidence="6" type="ORF">CFX0092_A0001</name>
</gene>
<evidence type="ECO:0000256" key="2">
    <source>
        <dbReference type="ARBA" id="ARBA00012999"/>
    </source>
</evidence>
<protein>
    <recommendedName>
        <fullName evidence="2">hydroxymethylglutaryl-CoA reductase (NADPH)</fullName>
        <ecNumber evidence="2">1.1.1.34</ecNumber>
    </recommendedName>
</protein>
<evidence type="ECO:0000256" key="4">
    <source>
        <dbReference type="ARBA" id="ARBA00023002"/>
    </source>
</evidence>
<dbReference type="SUPFAM" id="SSF55035">
    <property type="entry name" value="NAD-binding domain of HMG-CoA reductase"/>
    <property type="match status" value="1"/>
</dbReference>
<organism evidence="6 7">
    <name type="scientific">Candidatus Promineifilum breve</name>
    <dbReference type="NCBI Taxonomy" id="1806508"/>
    <lineage>
        <taxon>Bacteria</taxon>
        <taxon>Bacillati</taxon>
        <taxon>Chloroflexota</taxon>
        <taxon>Ardenticatenia</taxon>
        <taxon>Candidatus Promineifilales</taxon>
        <taxon>Candidatus Promineifilaceae</taxon>
        <taxon>Candidatus Promineifilum</taxon>
    </lineage>
</organism>
<dbReference type="InterPro" id="IPR009023">
    <property type="entry name" value="HMG_CoA_Rdtase_NAD(P)-bd_sf"/>
</dbReference>
<dbReference type="InterPro" id="IPR002202">
    <property type="entry name" value="HMG_CoA_Rdtase"/>
</dbReference>
<dbReference type="PRINTS" id="PR00071">
    <property type="entry name" value="HMGCOARDTASE"/>
</dbReference>
<dbReference type="OrthoDB" id="9794902at2"/>
<dbReference type="GO" id="GO:0004420">
    <property type="term" value="F:hydroxymethylglutaryl-CoA reductase (NADPH) activity"/>
    <property type="evidence" value="ECO:0007669"/>
    <property type="project" value="UniProtKB-EC"/>
</dbReference>
<dbReference type="EMBL" id="LN890655">
    <property type="protein sequence ID" value="CUS01882.1"/>
    <property type="molecule type" value="Genomic_DNA"/>
</dbReference>
<dbReference type="RefSeq" id="WP_095041561.1">
    <property type="nucleotide sequence ID" value="NZ_LN890655.1"/>
</dbReference>
<comment type="similarity">
    <text evidence="1">Belongs to the HMG-CoA reductase family.</text>
</comment>
<keyword evidence="4" id="KW-0560">Oxidoreductase</keyword>
<evidence type="ECO:0000313" key="7">
    <source>
        <dbReference type="Proteomes" id="UP000215027"/>
    </source>
</evidence>
<dbReference type="KEGG" id="pbf:CFX0092_A0001"/>
<dbReference type="SUPFAM" id="SSF56542">
    <property type="entry name" value="Substrate-binding domain of HMG-CoA reductase"/>
    <property type="match status" value="1"/>
</dbReference>
<dbReference type="GO" id="GO:0015936">
    <property type="term" value="P:coenzyme A metabolic process"/>
    <property type="evidence" value="ECO:0007669"/>
    <property type="project" value="InterPro"/>
</dbReference>
<sequence length="514" mass="55272">MALAIPSMLLKQLHTSGSLKNTEEGVEFAVKNRLSDTTLTGLSGLKFDGYEVPADAITIRLEDGATLTPAELAAAPLDFPLRRTLAIVSAIDPLPVGKHEIEVRFEARPFGKLKLKVDDSITETASKVVQIPRDTADDYGEAAIKARQQFVEEYSGAKLEHTAHYSFDPHMTAGNAENFTGVVQIPLGFAGPITIKGEHAKGDFIVPLATTEGTLIASYNRGMKILNLSGGVTCTVIGDAMQRAPVFVFDTAREARHFVSWVEANLGEVREAAEATSSIAKLQYIDYYLAAKLAYLRFNYSTGDAAGQNMVGRATFAACSWILDQYDGIRHFYLESNLATDKKASQVNIMHTRGKRVVAECTIKRDVLIQHMRVEPENLFYHAGIANVGAILSGANNNGLHSANGITAMFIATGQDVANVAESSAGIIYTELTPDKDLYLSITIPSLIIATYGGGTGLATQQECLRVLGCVGKGKVNKLAEIIAGVVLAGEISLAAAISSSDWVSSHEKYGRNR</sequence>
<evidence type="ECO:0000256" key="1">
    <source>
        <dbReference type="ARBA" id="ARBA00007661"/>
    </source>
</evidence>
<dbReference type="AlphaFoldDB" id="A0A160SY83"/>
<dbReference type="PANTHER" id="PTHR10572:SF24">
    <property type="entry name" value="3-HYDROXY-3-METHYLGLUTARYL-COENZYME A REDUCTASE"/>
    <property type="match status" value="1"/>
</dbReference>
<dbReference type="CDD" id="cd00643">
    <property type="entry name" value="HMG-CoA_reductase_classI"/>
    <property type="match status" value="1"/>
</dbReference>
<dbReference type="InterPro" id="IPR009029">
    <property type="entry name" value="HMG_CoA_Rdtase_sub-bd_dom_sf"/>
</dbReference>
<feature type="domain" description="Hydroxymethylglutaryl-CoA reductase-like" evidence="5">
    <location>
        <begin position="9"/>
        <end position="122"/>
    </location>
</feature>
<evidence type="ECO:0000259" key="5">
    <source>
        <dbReference type="Pfam" id="PF25653"/>
    </source>
</evidence>
<keyword evidence="7" id="KW-1185">Reference proteome</keyword>
<reference evidence="6" key="1">
    <citation type="submission" date="2016-01" db="EMBL/GenBank/DDBJ databases">
        <authorList>
            <person name="Mcilroy J.S."/>
            <person name="Karst M S."/>
            <person name="Albertsen M."/>
        </authorList>
    </citation>
    <scope>NUCLEOTIDE SEQUENCE</scope>
    <source>
        <strain evidence="6">Cfx-K</strain>
    </source>
</reference>